<keyword evidence="9" id="KW-0238">DNA-binding</keyword>
<keyword evidence="7" id="KW-0378">Hydrolase</keyword>
<keyword evidence="8" id="KW-0460">Magnesium</keyword>
<dbReference type="GO" id="GO:0016787">
    <property type="term" value="F:hydrolase activity"/>
    <property type="evidence" value="ECO:0007669"/>
    <property type="project" value="UniProtKB-KW"/>
</dbReference>
<dbReference type="AlphaFoldDB" id="A0A840PTP4"/>
<dbReference type="GO" id="GO:0004520">
    <property type="term" value="F:DNA endonuclease activity"/>
    <property type="evidence" value="ECO:0007669"/>
    <property type="project" value="InterPro"/>
</dbReference>
<dbReference type="EMBL" id="JACHGN010000045">
    <property type="protein sequence ID" value="MBB5140517.1"/>
    <property type="molecule type" value="Genomic_DNA"/>
</dbReference>
<dbReference type="PANTHER" id="PTHR30194">
    <property type="entry name" value="CROSSOVER JUNCTION ENDODEOXYRIBONUCLEASE RUVC"/>
    <property type="match status" value="1"/>
</dbReference>
<dbReference type="Proteomes" id="UP000578449">
    <property type="component" value="Unassembled WGS sequence"/>
</dbReference>
<keyword evidence="6" id="KW-0227">DNA damage</keyword>
<evidence type="ECO:0000256" key="3">
    <source>
        <dbReference type="ARBA" id="ARBA00022722"/>
    </source>
</evidence>
<dbReference type="InterPro" id="IPR012337">
    <property type="entry name" value="RNaseH-like_sf"/>
</dbReference>
<evidence type="ECO:0000256" key="5">
    <source>
        <dbReference type="ARBA" id="ARBA00022759"/>
    </source>
</evidence>
<evidence type="ECO:0000256" key="9">
    <source>
        <dbReference type="ARBA" id="ARBA00023125"/>
    </source>
</evidence>
<dbReference type="PRINTS" id="PR00696">
    <property type="entry name" value="RSOLVASERUVC"/>
</dbReference>
<evidence type="ECO:0000256" key="11">
    <source>
        <dbReference type="ARBA" id="ARBA00023204"/>
    </source>
</evidence>
<keyword evidence="4" id="KW-0479">Metal-binding</keyword>
<evidence type="ECO:0000256" key="2">
    <source>
        <dbReference type="ARBA" id="ARBA00022490"/>
    </source>
</evidence>
<comment type="caution">
    <text evidence="12">The sequence shown here is derived from an EMBL/GenBank/DDBJ whole genome shotgun (WGS) entry which is preliminary data.</text>
</comment>
<evidence type="ECO:0000313" key="12">
    <source>
        <dbReference type="EMBL" id="MBB5140517.1"/>
    </source>
</evidence>
<dbReference type="GO" id="GO:0006281">
    <property type="term" value="P:DNA repair"/>
    <property type="evidence" value="ECO:0007669"/>
    <property type="project" value="UniProtKB-KW"/>
</dbReference>
<accession>A0A840PTP4</accession>
<dbReference type="GO" id="GO:0006310">
    <property type="term" value="P:DNA recombination"/>
    <property type="evidence" value="ECO:0007669"/>
    <property type="project" value="UniProtKB-KW"/>
</dbReference>
<dbReference type="PANTHER" id="PTHR30194:SF3">
    <property type="entry name" value="CROSSOVER JUNCTION ENDODEOXYRIBONUCLEASE RUVC"/>
    <property type="match status" value="1"/>
</dbReference>
<proteinExistence type="inferred from homology"/>
<evidence type="ECO:0000256" key="1">
    <source>
        <dbReference type="ARBA" id="ARBA00009518"/>
    </source>
</evidence>
<evidence type="ECO:0000256" key="6">
    <source>
        <dbReference type="ARBA" id="ARBA00022763"/>
    </source>
</evidence>
<dbReference type="InterPro" id="IPR002176">
    <property type="entry name" value="X-over_junc_endoDNase_RuvC"/>
</dbReference>
<reference evidence="12 13" key="1">
    <citation type="submission" date="2020-08" db="EMBL/GenBank/DDBJ databases">
        <title>Genomic Encyclopedia of Type Strains, Phase IV (KMG-IV): sequencing the most valuable type-strain genomes for metagenomic binning, comparative biology and taxonomic classification.</title>
        <authorList>
            <person name="Goeker M."/>
        </authorList>
    </citation>
    <scope>NUCLEOTIDE SEQUENCE [LARGE SCALE GENOMIC DNA]</scope>
    <source>
        <strain evidence="12 13">DSM 45615</strain>
    </source>
</reference>
<evidence type="ECO:0000313" key="13">
    <source>
        <dbReference type="Proteomes" id="UP000578449"/>
    </source>
</evidence>
<dbReference type="Pfam" id="PF02075">
    <property type="entry name" value="RuvC"/>
    <property type="match status" value="1"/>
</dbReference>
<dbReference type="InterPro" id="IPR036397">
    <property type="entry name" value="RNaseH_sf"/>
</dbReference>
<name>A0A840PTP4_9ACTN</name>
<keyword evidence="5 12" id="KW-0255">Endonuclease</keyword>
<evidence type="ECO:0000256" key="8">
    <source>
        <dbReference type="ARBA" id="ARBA00022842"/>
    </source>
</evidence>
<gene>
    <name evidence="12" type="ORF">HNP84_010285</name>
</gene>
<protein>
    <submittedName>
        <fullName evidence="12">Holliday junction resolvasome RuvABC endonuclease subunit</fullName>
    </submittedName>
</protein>
<keyword evidence="11" id="KW-0234">DNA repair</keyword>
<evidence type="ECO:0000256" key="4">
    <source>
        <dbReference type="ARBA" id="ARBA00022723"/>
    </source>
</evidence>
<organism evidence="12 13">
    <name type="scientific">Thermocatellispora tengchongensis</name>
    <dbReference type="NCBI Taxonomy" id="1073253"/>
    <lineage>
        <taxon>Bacteria</taxon>
        <taxon>Bacillati</taxon>
        <taxon>Actinomycetota</taxon>
        <taxon>Actinomycetes</taxon>
        <taxon>Streptosporangiales</taxon>
        <taxon>Streptosporangiaceae</taxon>
        <taxon>Thermocatellispora</taxon>
    </lineage>
</organism>
<keyword evidence="10" id="KW-0233">DNA recombination</keyword>
<comment type="similarity">
    <text evidence="1">Belongs to the RuvC family.</text>
</comment>
<keyword evidence="2" id="KW-0963">Cytoplasm</keyword>
<evidence type="ECO:0000256" key="10">
    <source>
        <dbReference type="ARBA" id="ARBA00023172"/>
    </source>
</evidence>
<keyword evidence="13" id="KW-1185">Reference proteome</keyword>
<dbReference type="GO" id="GO:0046872">
    <property type="term" value="F:metal ion binding"/>
    <property type="evidence" value="ECO:0007669"/>
    <property type="project" value="UniProtKB-KW"/>
</dbReference>
<dbReference type="GO" id="GO:0003677">
    <property type="term" value="F:DNA binding"/>
    <property type="evidence" value="ECO:0007669"/>
    <property type="project" value="UniProtKB-KW"/>
</dbReference>
<keyword evidence="3" id="KW-0540">Nuclease</keyword>
<sequence length="180" mass="19844">MTHRVMGLDLAAEQSGVALPDNTTVAIRAPKVTKRARTLADDQVRMDHIDTTFRALLDDYQPTLLVVEDYAAGMKGNPVHRLAEIGGLIRLACWRASVPIALINPTHVKIYATGHGGATKSQMATSAQGRTGLVFPTEDECDAWWMRAMGCEWLGQPIVKVPQSQRDVLERVKGWPEVTR</sequence>
<dbReference type="Gene3D" id="3.30.420.10">
    <property type="entry name" value="Ribonuclease H-like superfamily/Ribonuclease H"/>
    <property type="match status" value="1"/>
</dbReference>
<evidence type="ECO:0000256" key="7">
    <source>
        <dbReference type="ARBA" id="ARBA00022801"/>
    </source>
</evidence>
<dbReference type="RefSeq" id="WP_185057301.1">
    <property type="nucleotide sequence ID" value="NZ_BAABIX010000005.1"/>
</dbReference>
<dbReference type="SUPFAM" id="SSF53098">
    <property type="entry name" value="Ribonuclease H-like"/>
    <property type="match status" value="1"/>
</dbReference>